<dbReference type="Proteomes" id="UP000030701">
    <property type="component" value="Unassembled WGS sequence"/>
</dbReference>
<gene>
    <name evidence="2" type="ORF">FOTG_16085</name>
</gene>
<reference evidence="2" key="1">
    <citation type="submission" date="2011-11" db="EMBL/GenBank/DDBJ databases">
        <title>The Genome Sequence of Fusarium oxysporum Cotton.</title>
        <authorList>
            <consortium name="The Broad Institute Genome Sequencing Platform"/>
            <person name="Ma L.-J."/>
            <person name="Gale L.R."/>
            <person name="Schwartz D.C."/>
            <person name="Zhou S."/>
            <person name="Corby-Kistler H."/>
            <person name="Young S.K."/>
            <person name="Zeng Q."/>
            <person name="Gargeya S."/>
            <person name="Fitzgerald M."/>
            <person name="Haas B."/>
            <person name="Abouelleil A."/>
            <person name="Alvarado L."/>
            <person name="Arachchi H.M."/>
            <person name="Berlin A."/>
            <person name="Brown A."/>
            <person name="Chapman S.B."/>
            <person name="Chen Z."/>
            <person name="Dunbar C."/>
            <person name="Freedman E."/>
            <person name="Gearin G."/>
            <person name="Goldberg J."/>
            <person name="Griggs A."/>
            <person name="Gujja S."/>
            <person name="Heiman D."/>
            <person name="Howarth C."/>
            <person name="Larson L."/>
            <person name="Lui A."/>
            <person name="MacDonald P.J.P."/>
            <person name="Montmayeur A."/>
            <person name="Murphy C."/>
            <person name="Neiman D."/>
            <person name="Pearson M."/>
            <person name="Priest M."/>
            <person name="Roberts A."/>
            <person name="Saif S."/>
            <person name="Shea T."/>
            <person name="Shenoy N."/>
            <person name="Sisk P."/>
            <person name="Stolte C."/>
            <person name="Sykes S."/>
            <person name="Wortman J."/>
            <person name="Nusbaum C."/>
            <person name="Birren B."/>
        </authorList>
    </citation>
    <scope>NUCLEOTIDE SEQUENCE [LARGE SCALE GENOMIC DNA]</scope>
    <source>
        <strain evidence="2">25433</strain>
    </source>
</reference>
<feature type="region of interest" description="Disordered" evidence="1">
    <location>
        <begin position="759"/>
        <end position="784"/>
    </location>
</feature>
<reference evidence="2" key="2">
    <citation type="submission" date="2012-05" db="EMBL/GenBank/DDBJ databases">
        <title>The Genome Annotation of Fusarium oxysporum Cotton.</title>
        <authorList>
            <consortium name="The Broad Institute Genomics Platform"/>
            <person name="Ma L.-J."/>
            <person name="Corby-Kistler H."/>
            <person name="Broz K."/>
            <person name="Gale L.R."/>
            <person name="Jonkers W."/>
            <person name="O'Donnell K."/>
            <person name="Ploetz R."/>
            <person name="Steinberg C."/>
            <person name="Schwartz D.C."/>
            <person name="VanEtten H."/>
            <person name="Zhou S."/>
            <person name="Young S.K."/>
            <person name="Zeng Q."/>
            <person name="Gargeya S."/>
            <person name="Fitzgerald M."/>
            <person name="Abouelleil A."/>
            <person name="Alvarado L."/>
            <person name="Chapman S.B."/>
            <person name="Gainer-Dewar J."/>
            <person name="Goldberg J."/>
            <person name="Griggs A."/>
            <person name="Gujja S."/>
            <person name="Hansen M."/>
            <person name="Howarth C."/>
            <person name="Imamovic A."/>
            <person name="Ireland A."/>
            <person name="Larimer J."/>
            <person name="McCowan C."/>
            <person name="Murphy C."/>
            <person name="Pearson M."/>
            <person name="Poon T.W."/>
            <person name="Priest M."/>
            <person name="Roberts A."/>
            <person name="Saif S."/>
            <person name="Shea T."/>
            <person name="Sykes S."/>
            <person name="Wortman J."/>
            <person name="Nusbaum C."/>
            <person name="Birren B."/>
        </authorList>
    </citation>
    <scope>NUCLEOTIDE SEQUENCE</scope>
    <source>
        <strain evidence="2">25433</strain>
    </source>
</reference>
<feature type="compositionally biased region" description="Low complexity" evidence="1">
    <location>
        <begin position="408"/>
        <end position="418"/>
    </location>
</feature>
<protein>
    <submittedName>
        <fullName evidence="2">Uncharacterized protein</fullName>
    </submittedName>
</protein>
<feature type="compositionally biased region" description="Polar residues" evidence="1">
    <location>
        <begin position="363"/>
        <end position="372"/>
    </location>
</feature>
<feature type="compositionally biased region" description="Basic and acidic residues" evidence="1">
    <location>
        <begin position="422"/>
        <end position="435"/>
    </location>
</feature>
<dbReference type="AlphaFoldDB" id="X0KPQ2"/>
<feature type="region of interest" description="Disordered" evidence="1">
    <location>
        <begin position="450"/>
        <end position="515"/>
    </location>
</feature>
<sequence>MFGLEPKIDLLKIKDNMANCDKGYSFVTDPRNELTSAYLDLLRRACTARSRCLSRGNSWNWAEVNQYMKKEDFRELLGTGMSLTGGQLPRWPELSSLWVENDELGPRGLYVYKGYIIYVVRHHKAKSSTNREFVVVRFLPAELALAVFKYCTYIHPFINLLDRERGIVSPSEAGQSSSPLLFRTQTVPSNSNVWRTSRFTSVIRKVTTEAWGFVVNSRLLRQICIGITEKHVREVYRPFNRFDDRSKDAHRNVVFAWQSGHRPLQRGSTYGLDGAFPTTMQPQLLDLYEWASVRWHEFLHLPSKLRPRMNAQVHSDRERILGHQPRLTSRGAEEVPTAEMPVSEIQVTPGQRRDRDRVISTPVAASSLSISPGRTPALEATENTPGRSLAEPSVPLSSSHSRSRWAIQQRQPRSSSQDPPDDENRQSEREARERAERAEYLSMIHQDDTEAFERESRRQHQEQTAQEEIRHHHNRSTKRSNYQLHRSKDTTPPPKRRRTLPLSFTSQDVRDQSLNDDNWSHRPLFRYPGDIATSGAMVTRMAVLDHLGTRIGFSDDKNLLRANLKLWTLGEQLEKWCSVGCQLCYVCGDMGLDHKLDDYTTAGSEVARRLLGWLETLHLDRFVGARGNCSLCTETNQICEDIAIGLWVCDASTEEETNRWKRKYMSATDPDGLCGNKPAIRRAIAALCAFDEQLLGKTLTTFISRKNDVDLTIESHAVEWFERKVPHGETWVPQLLIVFDVLVAAFKQYLRRPYQEDQRAAQDRSVSSGPREEQPILAARRIQR</sequence>
<accession>X0KPQ2</accession>
<feature type="compositionally biased region" description="Basic and acidic residues" evidence="1">
    <location>
        <begin position="450"/>
        <end position="461"/>
    </location>
</feature>
<dbReference type="EMBL" id="JH658019">
    <property type="protein sequence ID" value="EXM15599.1"/>
    <property type="molecule type" value="Genomic_DNA"/>
</dbReference>
<proteinExistence type="predicted"/>
<dbReference type="HOGENOM" id="CLU_003093_3_1_1"/>
<evidence type="ECO:0000313" key="2">
    <source>
        <dbReference type="EMBL" id="EXM15599.1"/>
    </source>
</evidence>
<dbReference type="OrthoDB" id="4904114at2759"/>
<evidence type="ECO:0000256" key="1">
    <source>
        <dbReference type="SAM" id="MobiDB-lite"/>
    </source>
</evidence>
<feature type="region of interest" description="Disordered" evidence="1">
    <location>
        <begin position="309"/>
        <end position="435"/>
    </location>
</feature>
<organism evidence="2">
    <name type="scientific">Fusarium oxysporum f. sp. vasinfectum 25433</name>
    <dbReference type="NCBI Taxonomy" id="1089449"/>
    <lineage>
        <taxon>Eukaryota</taxon>
        <taxon>Fungi</taxon>
        <taxon>Dikarya</taxon>
        <taxon>Ascomycota</taxon>
        <taxon>Pezizomycotina</taxon>
        <taxon>Sordariomycetes</taxon>
        <taxon>Hypocreomycetidae</taxon>
        <taxon>Hypocreales</taxon>
        <taxon>Nectriaceae</taxon>
        <taxon>Fusarium</taxon>
        <taxon>Fusarium oxysporum species complex</taxon>
    </lineage>
</organism>
<name>X0KPQ2_FUSOX</name>